<reference evidence="2" key="1">
    <citation type="journal article" date="2014" name="Int. J. Syst. Evol. Microbiol.">
        <title>Complete genome sequence of Corynebacterium casei LMG S-19264T (=DSM 44701T), isolated from a smear-ripened cheese.</title>
        <authorList>
            <consortium name="US DOE Joint Genome Institute (JGI-PGF)"/>
            <person name="Walter F."/>
            <person name="Albersmeier A."/>
            <person name="Kalinowski J."/>
            <person name="Ruckert C."/>
        </authorList>
    </citation>
    <scope>NUCLEOTIDE SEQUENCE</scope>
    <source>
        <strain evidence="2">CGMCC 1.14988</strain>
    </source>
</reference>
<sequence>MKRDRMNVVLQVREGIERRRLAEQAAADLQVRLAGQRRSSAVSALEQRSAPTAFGSVGDLHQHRLGSLALTEAVERARDGELAARSQAEAADERRVQAAIARRSAQRLAERRGSEAAARASRAAESQLDAVALESWRRRP</sequence>
<name>A0A8J3AFF0_9ACTN</name>
<reference evidence="2" key="2">
    <citation type="submission" date="2020-09" db="EMBL/GenBank/DDBJ databases">
        <authorList>
            <person name="Sun Q."/>
            <person name="Zhou Y."/>
        </authorList>
    </citation>
    <scope>NUCLEOTIDE SEQUENCE</scope>
    <source>
        <strain evidence="2">CGMCC 1.14988</strain>
    </source>
</reference>
<comment type="caution">
    <text evidence="2">The sequence shown here is derived from an EMBL/GenBank/DDBJ whole genome shotgun (WGS) entry which is preliminary data.</text>
</comment>
<protein>
    <recommendedName>
        <fullName evidence="4">Flagellar FliJ protein</fullName>
    </recommendedName>
</protein>
<dbReference type="AlphaFoldDB" id="A0A8J3AFF0"/>
<evidence type="ECO:0000313" key="3">
    <source>
        <dbReference type="Proteomes" id="UP000650511"/>
    </source>
</evidence>
<organism evidence="2 3">
    <name type="scientific">Egicoccus halophilus</name>
    <dbReference type="NCBI Taxonomy" id="1670830"/>
    <lineage>
        <taxon>Bacteria</taxon>
        <taxon>Bacillati</taxon>
        <taxon>Actinomycetota</taxon>
        <taxon>Nitriliruptoria</taxon>
        <taxon>Egicoccales</taxon>
        <taxon>Egicoccaceae</taxon>
        <taxon>Egicoccus</taxon>
    </lineage>
</organism>
<accession>A0A8J3AFF0</accession>
<evidence type="ECO:0000313" key="2">
    <source>
        <dbReference type="EMBL" id="GGI06697.1"/>
    </source>
</evidence>
<evidence type="ECO:0000256" key="1">
    <source>
        <dbReference type="SAM" id="MobiDB-lite"/>
    </source>
</evidence>
<evidence type="ECO:0008006" key="4">
    <source>
        <dbReference type="Google" id="ProtNLM"/>
    </source>
</evidence>
<proteinExistence type="predicted"/>
<feature type="compositionally biased region" description="Low complexity" evidence="1">
    <location>
        <begin position="115"/>
        <end position="126"/>
    </location>
</feature>
<dbReference type="Proteomes" id="UP000650511">
    <property type="component" value="Unassembled WGS sequence"/>
</dbReference>
<feature type="region of interest" description="Disordered" evidence="1">
    <location>
        <begin position="108"/>
        <end position="127"/>
    </location>
</feature>
<dbReference type="RefSeq" id="WP_130649049.1">
    <property type="nucleotide sequence ID" value="NZ_BMHA01000007.1"/>
</dbReference>
<gene>
    <name evidence="2" type="ORF">GCM10011354_20390</name>
</gene>
<dbReference type="EMBL" id="BMHA01000007">
    <property type="protein sequence ID" value="GGI06697.1"/>
    <property type="molecule type" value="Genomic_DNA"/>
</dbReference>
<keyword evidence="3" id="KW-1185">Reference proteome</keyword>